<gene>
    <name evidence="2" type="ORF">S01H4_66801</name>
</gene>
<feature type="non-terminal residue" evidence="2">
    <location>
        <position position="61"/>
    </location>
</feature>
<accession>X1E1I4</accession>
<evidence type="ECO:0000313" key="2">
    <source>
        <dbReference type="EMBL" id="GAH27131.1"/>
    </source>
</evidence>
<proteinExistence type="predicted"/>
<name>X1E1I4_9ZZZZ</name>
<dbReference type="GO" id="GO:0005975">
    <property type="term" value="P:carbohydrate metabolic process"/>
    <property type="evidence" value="ECO:0007669"/>
    <property type="project" value="InterPro"/>
</dbReference>
<reference evidence="2" key="1">
    <citation type="journal article" date="2014" name="Front. Microbiol.">
        <title>High frequency of phylogenetically diverse reductive dehalogenase-homologous genes in deep subseafloor sedimentary metagenomes.</title>
        <authorList>
            <person name="Kawai M."/>
            <person name="Futagami T."/>
            <person name="Toyoda A."/>
            <person name="Takaki Y."/>
            <person name="Nishi S."/>
            <person name="Hori S."/>
            <person name="Arai W."/>
            <person name="Tsubouchi T."/>
            <person name="Morono Y."/>
            <person name="Uchiyama I."/>
            <person name="Ito T."/>
            <person name="Fujiyama A."/>
            <person name="Inagaki F."/>
            <person name="Takami H."/>
        </authorList>
    </citation>
    <scope>NUCLEOTIDE SEQUENCE</scope>
    <source>
        <strain evidence="2">Expedition CK06-06</strain>
    </source>
</reference>
<protein>
    <submittedName>
        <fullName evidence="2">Uncharacterized protein</fullName>
    </submittedName>
</protein>
<dbReference type="EMBL" id="BART01041576">
    <property type="protein sequence ID" value="GAH27131.1"/>
    <property type="molecule type" value="Genomic_DNA"/>
</dbReference>
<dbReference type="Gene3D" id="3.40.50.720">
    <property type="entry name" value="NAD(P)-binding Rossmann-like Domain"/>
    <property type="match status" value="1"/>
</dbReference>
<organism evidence="2">
    <name type="scientific">marine sediment metagenome</name>
    <dbReference type="NCBI Taxonomy" id="412755"/>
    <lineage>
        <taxon>unclassified sequences</taxon>
        <taxon>metagenomes</taxon>
        <taxon>ecological metagenomes</taxon>
    </lineage>
</organism>
<evidence type="ECO:0000256" key="1">
    <source>
        <dbReference type="ARBA" id="ARBA00023027"/>
    </source>
</evidence>
<comment type="caution">
    <text evidence="2">The sequence shown here is derived from an EMBL/GenBank/DDBJ whole genome shotgun (WGS) entry which is preliminary data.</text>
</comment>
<keyword evidence="1" id="KW-0520">NAD</keyword>
<dbReference type="AlphaFoldDB" id="X1E1I4"/>
<dbReference type="InterPro" id="IPR001088">
    <property type="entry name" value="Glyco_hydro_4"/>
</dbReference>
<sequence>KKKLVTFYLNGPIFNNILIPQCTVFQDSFLGFKIAIIGAGSTYTPELIDGFIKRKNELPVT</sequence>
<feature type="non-terminal residue" evidence="2">
    <location>
        <position position="1"/>
    </location>
</feature>
<dbReference type="GO" id="GO:0004553">
    <property type="term" value="F:hydrolase activity, hydrolyzing O-glycosyl compounds"/>
    <property type="evidence" value="ECO:0007669"/>
    <property type="project" value="InterPro"/>
</dbReference>
<dbReference type="Pfam" id="PF02056">
    <property type="entry name" value="Glyco_hydro_4"/>
    <property type="match status" value="1"/>
</dbReference>